<dbReference type="Pfam" id="PF07859">
    <property type="entry name" value="Abhydrolase_3"/>
    <property type="match status" value="1"/>
</dbReference>
<dbReference type="EMBL" id="JNSL01000151">
    <property type="protein sequence ID" value="KGA14351.1"/>
    <property type="molecule type" value="Genomic_DNA"/>
</dbReference>
<dbReference type="PANTHER" id="PTHR48081:SF8">
    <property type="entry name" value="ALPHA_BETA HYDROLASE FOLD-3 DOMAIN-CONTAINING PROTEIN-RELATED"/>
    <property type="match status" value="1"/>
</dbReference>
<reference evidence="3" key="1">
    <citation type="submission" date="2014-06" db="EMBL/GenBank/DDBJ databases">
        <title>Key roles for freshwater Actinobacteria revealed by deep metagenomic sequencing.</title>
        <authorList>
            <person name="Ghai R."/>
            <person name="Mizuno C.M."/>
            <person name="Picazo A."/>
            <person name="Camacho A."/>
            <person name="Rodriguez-Valera F."/>
        </authorList>
    </citation>
    <scope>NUCLEOTIDE SEQUENCE</scope>
</reference>
<gene>
    <name evidence="3" type="ORF">GM51_17470</name>
</gene>
<dbReference type="GO" id="GO:0016787">
    <property type="term" value="F:hydrolase activity"/>
    <property type="evidence" value="ECO:0007669"/>
    <property type="project" value="UniProtKB-KW"/>
</dbReference>
<comment type="caution">
    <text evidence="3">The sequence shown here is derived from an EMBL/GenBank/DDBJ whole genome shotgun (WGS) entry which is preliminary data.</text>
</comment>
<dbReference type="AlphaFoldDB" id="A0A094QIW6"/>
<evidence type="ECO:0000259" key="2">
    <source>
        <dbReference type="Pfam" id="PF07859"/>
    </source>
</evidence>
<evidence type="ECO:0000256" key="1">
    <source>
        <dbReference type="ARBA" id="ARBA00022801"/>
    </source>
</evidence>
<dbReference type="InterPro" id="IPR029058">
    <property type="entry name" value="AB_hydrolase_fold"/>
</dbReference>
<feature type="domain" description="Alpha/beta hydrolase fold-3" evidence="2">
    <location>
        <begin position="77"/>
        <end position="270"/>
    </location>
</feature>
<organism evidence="3">
    <name type="scientific">freshwater metagenome</name>
    <dbReference type="NCBI Taxonomy" id="449393"/>
    <lineage>
        <taxon>unclassified sequences</taxon>
        <taxon>metagenomes</taxon>
        <taxon>ecological metagenomes</taxon>
    </lineage>
</organism>
<protein>
    <recommendedName>
        <fullName evidence="2">Alpha/beta hydrolase fold-3 domain-containing protein</fullName>
    </recommendedName>
</protein>
<evidence type="ECO:0000313" key="3">
    <source>
        <dbReference type="EMBL" id="KGA14351.1"/>
    </source>
</evidence>
<keyword evidence="1" id="KW-0378">Hydrolase</keyword>
<dbReference type="PANTHER" id="PTHR48081">
    <property type="entry name" value="AB HYDROLASE SUPERFAMILY PROTEIN C4A8.06C"/>
    <property type="match status" value="1"/>
</dbReference>
<dbReference type="InterPro" id="IPR013094">
    <property type="entry name" value="AB_hydrolase_3"/>
</dbReference>
<proteinExistence type="predicted"/>
<accession>A0A094QIW6</accession>
<name>A0A094QIW6_9ZZZZ</name>
<dbReference type="SUPFAM" id="SSF53474">
    <property type="entry name" value="alpha/beta-Hydrolases"/>
    <property type="match status" value="1"/>
</dbReference>
<dbReference type="Gene3D" id="3.40.50.1820">
    <property type="entry name" value="alpha/beta hydrolase"/>
    <property type="match status" value="1"/>
</dbReference>
<sequence length="293" mass="31000">MPSLQHNLFGWILGAIAALKPPRDEAHARAMFARMHSQKPALPPKGILKTVDAQVSHTLGFPVWTLTPKSGSTGVEMVYLHGGAYVGDASVIHWNLCAEIVRDSGATVLLPIYPLAPEATWSTSFDALLKLARGSGDRAPVLMGDSAGGGLALALAQHVAASGGSPRVALISPWLDVTMSDPATPTYDRVDPILSAPFLEVAGRFWAGSDDPRRAEVSPQYGSLRGIREVLLFSGSRDVLYPQALRLVADAKAAGVTCAAHLEEGLVHVYPLLPIPEAKGPRAALSAFVRAHS</sequence>
<dbReference type="InterPro" id="IPR050300">
    <property type="entry name" value="GDXG_lipolytic_enzyme"/>
</dbReference>